<evidence type="ECO:0000313" key="2">
    <source>
        <dbReference type="Proteomes" id="UP000265520"/>
    </source>
</evidence>
<keyword evidence="2" id="KW-1185">Reference proteome</keyword>
<sequence length="157" mass="17784">MKVDELVGSLQTFELGVSERSEKKNKSITFVSNVDDEEEQSDMETDESISEAIVLLGRQFNKILMKVDRRPVTNVKNISLDISKNTNAQRKPRTDEKTNQVKGVQCHECEDDSEGEVESEAVKNITALTGRYMYDTDSCDEEVSYEELAASYKELCI</sequence>
<feature type="non-terminal residue" evidence="1">
    <location>
        <position position="157"/>
    </location>
</feature>
<comment type="caution">
    <text evidence="1">The sequence shown here is derived from an EMBL/GenBank/DDBJ whole genome shotgun (WGS) entry which is preliminary data.</text>
</comment>
<dbReference type="Proteomes" id="UP000265520">
    <property type="component" value="Unassembled WGS sequence"/>
</dbReference>
<name>A0A392MY27_9FABA</name>
<protein>
    <submittedName>
        <fullName evidence="1">Gag-pol polyprotein</fullName>
    </submittedName>
</protein>
<gene>
    <name evidence="1" type="ORF">A2U01_0013159</name>
</gene>
<dbReference type="AlphaFoldDB" id="A0A392MY27"/>
<evidence type="ECO:0000313" key="1">
    <source>
        <dbReference type="EMBL" id="MCH92223.1"/>
    </source>
</evidence>
<dbReference type="EMBL" id="LXQA010022179">
    <property type="protein sequence ID" value="MCH92223.1"/>
    <property type="molecule type" value="Genomic_DNA"/>
</dbReference>
<organism evidence="1 2">
    <name type="scientific">Trifolium medium</name>
    <dbReference type="NCBI Taxonomy" id="97028"/>
    <lineage>
        <taxon>Eukaryota</taxon>
        <taxon>Viridiplantae</taxon>
        <taxon>Streptophyta</taxon>
        <taxon>Embryophyta</taxon>
        <taxon>Tracheophyta</taxon>
        <taxon>Spermatophyta</taxon>
        <taxon>Magnoliopsida</taxon>
        <taxon>eudicotyledons</taxon>
        <taxon>Gunneridae</taxon>
        <taxon>Pentapetalae</taxon>
        <taxon>rosids</taxon>
        <taxon>fabids</taxon>
        <taxon>Fabales</taxon>
        <taxon>Fabaceae</taxon>
        <taxon>Papilionoideae</taxon>
        <taxon>50 kb inversion clade</taxon>
        <taxon>NPAAA clade</taxon>
        <taxon>Hologalegina</taxon>
        <taxon>IRL clade</taxon>
        <taxon>Trifolieae</taxon>
        <taxon>Trifolium</taxon>
    </lineage>
</organism>
<accession>A0A392MY27</accession>
<proteinExistence type="predicted"/>
<reference evidence="1 2" key="1">
    <citation type="journal article" date="2018" name="Front. Plant Sci.">
        <title>Red Clover (Trifolium pratense) and Zigzag Clover (T. medium) - A Picture of Genomic Similarities and Differences.</title>
        <authorList>
            <person name="Dluhosova J."/>
            <person name="Istvanek J."/>
            <person name="Nedelnik J."/>
            <person name="Repkova J."/>
        </authorList>
    </citation>
    <scope>NUCLEOTIDE SEQUENCE [LARGE SCALE GENOMIC DNA]</scope>
    <source>
        <strain evidence="2">cv. 10/8</strain>
        <tissue evidence="1">Leaf</tissue>
    </source>
</reference>